<dbReference type="Proteomes" id="UP000001205">
    <property type="component" value="Plasmid cp31"/>
</dbReference>
<keyword evidence="1" id="KW-0614">Plasmid</keyword>
<geneLocation type="plasmid" evidence="1 2">
    <name>cp31</name>
</geneLocation>
<name>A0ABF7QZN2_BORT9</name>
<dbReference type="EMBL" id="CP019362">
    <property type="protein sequence ID" value="ASJ27606.1"/>
    <property type="molecule type" value="Genomic_DNA"/>
</dbReference>
<dbReference type="RefSeq" id="WP_088895071.1">
    <property type="nucleotide sequence ID" value="NZ_CP019362.1"/>
</dbReference>
<accession>A0ABF7QZN2</accession>
<protein>
    <recommendedName>
        <fullName evidence="3">DUF276 domain-containing protein</fullName>
    </recommendedName>
</protein>
<keyword evidence="2" id="KW-1185">Reference proteome</keyword>
<organism evidence="1 2">
    <name type="scientific">Borrelia turicatae (strain 91E135)</name>
    <dbReference type="NCBI Taxonomy" id="314724"/>
    <lineage>
        <taxon>Bacteria</taxon>
        <taxon>Pseudomonadati</taxon>
        <taxon>Spirochaetota</taxon>
        <taxon>Spirochaetia</taxon>
        <taxon>Spirochaetales</taxon>
        <taxon>Borreliaceae</taxon>
        <taxon>Borrelia</taxon>
    </lineage>
</organism>
<evidence type="ECO:0000313" key="1">
    <source>
        <dbReference type="EMBL" id="ASJ27606.1"/>
    </source>
</evidence>
<gene>
    <name evidence="1" type="ORF">BT0_P18</name>
</gene>
<reference evidence="1 2" key="1">
    <citation type="submission" date="2017-01" db="EMBL/GenBank/DDBJ databases">
        <title>Reassembled and rearranged: the organization and evolution of antigen-encoding plasmids in two relapsing fever Borrelia species.</title>
        <authorList>
            <person name="Barbour A.G."/>
            <person name="Dai Q."/>
            <person name="Miller S.C."/>
            <person name="Porcella S.F."/>
            <person name="Schwan T.G."/>
            <person name="Lopez J.E."/>
        </authorList>
    </citation>
    <scope>NUCLEOTIDE SEQUENCE [LARGE SCALE GENOMIC DNA]</scope>
    <source>
        <strain evidence="1 2">91E135</strain>
        <plasmid evidence="1 2">cp31</plasmid>
    </source>
</reference>
<evidence type="ECO:0008006" key="3">
    <source>
        <dbReference type="Google" id="ProtNLM"/>
    </source>
</evidence>
<sequence length="293" mass="33649">MSILFDPDFGTLKQDIQQIINTKREYLRDTYGIIINNDPTSIYNIIANSLAIKEYELIGEVNKLFSLLKPDSPYWKEIQKHISIKSTTYDAIKSALLNLNGIRNVNIKSTAGKASIYLILDDSMMNKEKSQITDSNLKALIWETLYLTCPVGTVFEGDILIDGINSQNQKIDYKVSIGKRKYAYLKSKYKVNLENHIYLNIDFKIREIYTRIKNNNYTDMGISFEYQDFFAPVNEIKGVHCIDVSVAIKDNLDVKITDIPTSEFKQNENIKIEANEILDLNFNADRLLIDISS</sequence>
<dbReference type="AlphaFoldDB" id="A0ABF7QZN2"/>
<proteinExistence type="predicted"/>
<dbReference type="InterPro" id="IPR005096">
    <property type="entry name" value="DUF276"/>
</dbReference>
<dbReference type="Pfam" id="PF03434">
    <property type="entry name" value="DUF276"/>
    <property type="match status" value="1"/>
</dbReference>
<evidence type="ECO:0000313" key="2">
    <source>
        <dbReference type="Proteomes" id="UP000001205"/>
    </source>
</evidence>
<dbReference type="KEGG" id="btu:BT0_P18"/>